<proteinExistence type="predicted"/>
<dbReference type="InterPro" id="IPR007306">
    <property type="entry name" value="Rit1"/>
</dbReference>
<evidence type="ECO:0000313" key="4">
    <source>
        <dbReference type="Proteomes" id="UP000809789"/>
    </source>
</evidence>
<evidence type="ECO:0000259" key="1">
    <source>
        <dbReference type="Pfam" id="PF04179"/>
    </source>
</evidence>
<name>A0A8K0PCU3_9PEZI</name>
<evidence type="ECO:0008006" key="5">
    <source>
        <dbReference type="Google" id="ProtNLM"/>
    </source>
</evidence>
<dbReference type="Pfam" id="PF17184">
    <property type="entry name" value="Rit1_C"/>
    <property type="match status" value="1"/>
</dbReference>
<feature type="domain" description="Rit1 N-terminal" evidence="2">
    <location>
        <begin position="32"/>
        <end position="284"/>
    </location>
</feature>
<gene>
    <name evidence="3" type="ORF">KVT40_008888</name>
</gene>
<dbReference type="PANTHER" id="PTHR31811:SF0">
    <property type="entry name" value="TRNA A64-2'-O-RIBOSYLPHOSPHATE TRANSFERASE"/>
    <property type="match status" value="1"/>
</dbReference>
<dbReference type="GO" id="GO:0043399">
    <property type="term" value="F:tRNA adenosine(64)-2'-O-ribosylphosphate transferase activity"/>
    <property type="evidence" value="ECO:0007669"/>
    <property type="project" value="InterPro"/>
</dbReference>
<protein>
    <recommendedName>
        <fullName evidence="5">Initiator tRNA phosphoribosyl transferase</fullName>
    </recommendedName>
</protein>
<dbReference type="InterPro" id="IPR033449">
    <property type="entry name" value="Rit1_N"/>
</dbReference>
<dbReference type="EMBL" id="JAESVG020000010">
    <property type="protein sequence ID" value="KAG8623912.1"/>
    <property type="molecule type" value="Genomic_DNA"/>
</dbReference>
<dbReference type="OrthoDB" id="45256at2759"/>
<dbReference type="GO" id="GO:0005737">
    <property type="term" value="C:cytoplasm"/>
    <property type="evidence" value="ECO:0007669"/>
    <property type="project" value="TreeGrafter"/>
</dbReference>
<evidence type="ECO:0000259" key="2">
    <source>
        <dbReference type="Pfam" id="PF17184"/>
    </source>
</evidence>
<dbReference type="AlphaFoldDB" id="A0A8K0PCU3"/>
<dbReference type="GO" id="GO:0019988">
    <property type="term" value="P:charged-tRNA amino acid modification"/>
    <property type="evidence" value="ECO:0007669"/>
    <property type="project" value="InterPro"/>
</dbReference>
<dbReference type="Pfam" id="PF04179">
    <property type="entry name" value="Init_tRNA_PT"/>
    <property type="match status" value="1"/>
</dbReference>
<dbReference type="InterPro" id="IPR033421">
    <property type="entry name" value="Rit1_DUSP-like"/>
</dbReference>
<sequence>MLPSEHDEPQLSEIIFSAASQQISRFEREAARSRLSTRSRLHAIAYDAEFVQQVAEHFSLPLVANERCGSWYVAPSDKKGSVYFKSTDGHAGQWSLSLRRLNLNLLELIAEQEGCIIVDSTRRGKSMPDALSKTVPIWIAVWNRLLFPANQDACKLRSPPDVVGASEHSQIEQRLDKLVDDLRSLDLDLEDVGESLQKPLRPIWVTQSSGVSGTDLDESFYPIILCTASGRDAGQDVSGFDYVQGAADDAEAWALGLTPQLFWEHKEILLNSFEDDLPDLIKSLGSEDDSESAATPILIKPTTQLLIGTITSAIPSDCILVTCSPNPPTFPSPSSPTKTLHLPLIPGKLGSRSLRHLLPQLHPFLTPLLSPTSEILITCTSGKDHSIGVALCVLCLFATSDGTLRKDTDNTSHMNKDFIKKRLSWIMASIPSANPSRATLQSVNAYLLG</sequence>
<comment type="caution">
    <text evidence="3">The sequence shown here is derived from an EMBL/GenBank/DDBJ whole genome shotgun (WGS) entry which is preliminary data.</text>
</comment>
<dbReference type="PANTHER" id="PTHR31811">
    <property type="entry name" value="TRNA A64-2'-O-RIBOSYLPHOSPHATE TRANSFERASE"/>
    <property type="match status" value="1"/>
</dbReference>
<dbReference type="PIRSF" id="PIRSF007747">
    <property type="entry name" value="Ribosyl_Ptfrase"/>
    <property type="match status" value="1"/>
</dbReference>
<accession>A0A8K0PCU3</accession>
<organism evidence="3 4">
    <name type="scientific">Elsinoe batatas</name>
    <dbReference type="NCBI Taxonomy" id="2601811"/>
    <lineage>
        <taxon>Eukaryota</taxon>
        <taxon>Fungi</taxon>
        <taxon>Dikarya</taxon>
        <taxon>Ascomycota</taxon>
        <taxon>Pezizomycotina</taxon>
        <taxon>Dothideomycetes</taxon>
        <taxon>Dothideomycetidae</taxon>
        <taxon>Myriangiales</taxon>
        <taxon>Elsinoaceae</taxon>
        <taxon>Elsinoe</taxon>
    </lineage>
</organism>
<feature type="domain" description="Rit1 DUSP-like" evidence="1">
    <location>
        <begin position="339"/>
        <end position="447"/>
    </location>
</feature>
<reference evidence="3" key="1">
    <citation type="submission" date="2021-07" db="EMBL/GenBank/DDBJ databases">
        <title>Elsinoe batatas strain:CRI-CJ2 Genome sequencing and assembly.</title>
        <authorList>
            <person name="Huang L."/>
        </authorList>
    </citation>
    <scope>NUCLEOTIDE SEQUENCE</scope>
    <source>
        <strain evidence="3">CRI-CJ2</strain>
    </source>
</reference>
<dbReference type="Proteomes" id="UP000809789">
    <property type="component" value="Unassembled WGS sequence"/>
</dbReference>
<keyword evidence="4" id="KW-1185">Reference proteome</keyword>
<evidence type="ECO:0000313" key="3">
    <source>
        <dbReference type="EMBL" id="KAG8623912.1"/>
    </source>
</evidence>